<reference evidence="1 2" key="1">
    <citation type="submission" date="2015-12" db="EMBL/GenBank/DDBJ databases">
        <title>Genome sequence of Mucilaginibacter gotjawali.</title>
        <authorList>
            <person name="Lee J.S."/>
            <person name="Lee K.C."/>
            <person name="Kim K.K."/>
            <person name="Lee B.W."/>
        </authorList>
    </citation>
    <scope>NUCLEOTIDE SEQUENCE [LARGE SCALE GENOMIC DNA]</scope>
    <source>
        <strain evidence="1 2">SA3-7</strain>
    </source>
</reference>
<name>A0A0X8X5W3_9SPHI</name>
<evidence type="ECO:0000313" key="1">
    <source>
        <dbReference type="EMBL" id="BAU56165.1"/>
    </source>
</evidence>
<sequence length="151" mass="17222">MTTRQKGFFFFGVAFIIIIVLLAIFDDNQSQLMVDKNKKYIGKVQFKGKVINSKIYSYAGKPYFMICVKLDFSNFRDLEIINEYCFLKIKNNIATVDEGVYSSDVGVPKYVEVNIGNSGVEKQLTYSGDTTVKKFYLPNWGLSKSDLNICN</sequence>
<protein>
    <submittedName>
        <fullName evidence="1">Uncharacterized protein</fullName>
    </submittedName>
</protein>
<keyword evidence="2" id="KW-1185">Reference proteome</keyword>
<accession>A0A0X8X5W3</accession>
<gene>
    <name evidence="1" type="ORF">MgSA37_04362</name>
</gene>
<proteinExistence type="predicted"/>
<dbReference type="AlphaFoldDB" id="A0A0X8X5W3"/>
<dbReference type="KEGG" id="mgot:MgSA37_04362"/>
<evidence type="ECO:0000313" key="2">
    <source>
        <dbReference type="Proteomes" id="UP000218263"/>
    </source>
</evidence>
<dbReference type="RefSeq" id="WP_096354802.1">
    <property type="nucleotide sequence ID" value="NZ_AP017313.1"/>
</dbReference>
<dbReference type="EMBL" id="AP017313">
    <property type="protein sequence ID" value="BAU56165.1"/>
    <property type="molecule type" value="Genomic_DNA"/>
</dbReference>
<dbReference type="OrthoDB" id="799408at2"/>
<organism evidence="1 2">
    <name type="scientific">Mucilaginibacter gotjawali</name>
    <dbReference type="NCBI Taxonomy" id="1550579"/>
    <lineage>
        <taxon>Bacteria</taxon>
        <taxon>Pseudomonadati</taxon>
        <taxon>Bacteroidota</taxon>
        <taxon>Sphingobacteriia</taxon>
        <taxon>Sphingobacteriales</taxon>
        <taxon>Sphingobacteriaceae</taxon>
        <taxon>Mucilaginibacter</taxon>
    </lineage>
</organism>
<dbReference type="Proteomes" id="UP000218263">
    <property type="component" value="Chromosome"/>
</dbReference>